<dbReference type="AlphaFoldDB" id="A0AAV4JH78"/>
<dbReference type="Proteomes" id="UP000762676">
    <property type="component" value="Unassembled WGS sequence"/>
</dbReference>
<reference evidence="1 2" key="1">
    <citation type="journal article" date="2021" name="Elife">
        <title>Chloroplast acquisition without the gene transfer in kleptoplastic sea slugs, Plakobranchus ocellatus.</title>
        <authorList>
            <person name="Maeda T."/>
            <person name="Takahashi S."/>
            <person name="Yoshida T."/>
            <person name="Shimamura S."/>
            <person name="Takaki Y."/>
            <person name="Nagai Y."/>
            <person name="Toyoda A."/>
            <person name="Suzuki Y."/>
            <person name="Arimoto A."/>
            <person name="Ishii H."/>
            <person name="Satoh N."/>
            <person name="Nishiyama T."/>
            <person name="Hasebe M."/>
            <person name="Maruyama T."/>
            <person name="Minagawa J."/>
            <person name="Obokata J."/>
            <person name="Shigenobu S."/>
        </authorList>
    </citation>
    <scope>NUCLEOTIDE SEQUENCE [LARGE SCALE GENOMIC DNA]</scope>
</reference>
<gene>
    <name evidence="1" type="ORF">ElyMa_005099000</name>
</gene>
<organism evidence="1 2">
    <name type="scientific">Elysia marginata</name>
    <dbReference type="NCBI Taxonomy" id="1093978"/>
    <lineage>
        <taxon>Eukaryota</taxon>
        <taxon>Metazoa</taxon>
        <taxon>Spiralia</taxon>
        <taxon>Lophotrochozoa</taxon>
        <taxon>Mollusca</taxon>
        <taxon>Gastropoda</taxon>
        <taxon>Heterobranchia</taxon>
        <taxon>Euthyneura</taxon>
        <taxon>Panpulmonata</taxon>
        <taxon>Sacoglossa</taxon>
        <taxon>Placobranchoidea</taxon>
        <taxon>Plakobranchidae</taxon>
        <taxon>Elysia</taxon>
    </lineage>
</organism>
<sequence>MAFPLHSPHGCRNSIPLLTNTGEDIPSLTERAVCQQRLGLLLLHQSVYYYSEQLTGKTQEPGYTSYIISLGKIHPATQPSVKIDTE</sequence>
<proteinExistence type="predicted"/>
<comment type="caution">
    <text evidence="1">The sequence shown here is derived from an EMBL/GenBank/DDBJ whole genome shotgun (WGS) entry which is preliminary data.</text>
</comment>
<dbReference type="EMBL" id="BMAT01010189">
    <property type="protein sequence ID" value="GFS22039.1"/>
    <property type="molecule type" value="Genomic_DNA"/>
</dbReference>
<evidence type="ECO:0000313" key="2">
    <source>
        <dbReference type="Proteomes" id="UP000762676"/>
    </source>
</evidence>
<protein>
    <submittedName>
        <fullName evidence="1">Uncharacterized protein</fullName>
    </submittedName>
</protein>
<keyword evidence="2" id="KW-1185">Reference proteome</keyword>
<evidence type="ECO:0000313" key="1">
    <source>
        <dbReference type="EMBL" id="GFS22039.1"/>
    </source>
</evidence>
<accession>A0AAV4JH78</accession>
<name>A0AAV4JH78_9GAST</name>